<evidence type="ECO:0000259" key="8">
    <source>
        <dbReference type="PROSITE" id="PS51048"/>
    </source>
</evidence>
<dbReference type="SMART" id="SM00028">
    <property type="entry name" value="TPR"/>
    <property type="match status" value="3"/>
</dbReference>
<evidence type="ECO:0000259" key="9">
    <source>
        <dbReference type="PROSITE" id="PS51203"/>
    </source>
</evidence>
<dbReference type="GO" id="GO:0006950">
    <property type="term" value="P:response to stress"/>
    <property type="evidence" value="ECO:0007669"/>
    <property type="project" value="UniProtKB-ARBA"/>
</dbReference>
<dbReference type="FunFam" id="2.60.40.790:FF:000041">
    <property type="entry name" value="Protein SGT1 homolog A"/>
    <property type="match status" value="1"/>
</dbReference>
<dbReference type="InterPro" id="IPR007052">
    <property type="entry name" value="CS_dom"/>
</dbReference>
<evidence type="ECO:0000313" key="10">
    <source>
        <dbReference type="EMBL" id="RYR10479.1"/>
    </source>
</evidence>
<evidence type="ECO:0000313" key="11">
    <source>
        <dbReference type="Proteomes" id="UP000289738"/>
    </source>
</evidence>
<dbReference type="InterPro" id="IPR044563">
    <property type="entry name" value="Sgt1-like"/>
</dbReference>
<sequence>MAKELENKAKEAFLDDDFALAADYYSEAINLDPNNPLLYADRAQAHIKLQNFTEAVSDANKAIQLSPSLAKAYLRKGTACIKLEEYQTAKVALQTGASFAPDDSRFTKLIQDCDRYIAEESNDLASTLLPRVPTTPAGNGSHSTDRSIDSTKEAERDSSVPQINEVATTRPKFREKVTATFDLLLILHEYYQRPEEVVVTIFAKGIPADDVIVDFGEQIMSVTIAVPGQEPYRYQQRLFGKIVPDKCRVLVLSTKVEIRLAKAEALNWTSLEYSKHVLPQKINALTNQPERPTYPSSKPRTKDWDKLEALMKKEEKEEKLDGDAALNKLFRDIYQNADEDMRRAMSKSFLESNGTVLSTDWKEVGSKKVESSPPEGLELKKWEY</sequence>
<feature type="repeat" description="TPR" evidence="6">
    <location>
        <begin position="36"/>
        <end position="69"/>
    </location>
</feature>
<dbReference type="EMBL" id="SDMP01000015">
    <property type="protein sequence ID" value="RYR10479.1"/>
    <property type="molecule type" value="Genomic_DNA"/>
</dbReference>
<dbReference type="Proteomes" id="UP000289738">
    <property type="component" value="Chromosome B05"/>
</dbReference>
<evidence type="ECO:0000256" key="3">
    <source>
        <dbReference type="ARBA" id="ARBA00022803"/>
    </source>
</evidence>
<feature type="region of interest" description="Disordered" evidence="7">
    <location>
        <begin position="362"/>
        <end position="384"/>
    </location>
</feature>
<dbReference type="PANTHER" id="PTHR45862">
    <property type="entry name" value="PROTEIN SGT1 HOMOLOG"/>
    <property type="match status" value="1"/>
</dbReference>
<dbReference type="InterPro" id="IPR011990">
    <property type="entry name" value="TPR-like_helical_dom_sf"/>
</dbReference>
<dbReference type="SUPFAM" id="SSF48452">
    <property type="entry name" value="TPR-like"/>
    <property type="match status" value="1"/>
</dbReference>
<dbReference type="FunFam" id="1.25.40.10:FF:000778">
    <property type="entry name" value="Protein SGT1 homolog"/>
    <property type="match status" value="1"/>
</dbReference>
<gene>
    <name evidence="10" type="ORF">Ahy_B05g078917</name>
</gene>
<keyword evidence="11" id="KW-1185">Reference proteome</keyword>
<comment type="similarity">
    <text evidence="1">Belongs to the SGT1 family.</text>
</comment>
<reference evidence="10 11" key="1">
    <citation type="submission" date="2019-01" db="EMBL/GenBank/DDBJ databases">
        <title>Sequencing of cultivated peanut Arachis hypogaea provides insights into genome evolution and oil improvement.</title>
        <authorList>
            <person name="Chen X."/>
        </authorList>
    </citation>
    <scope>NUCLEOTIDE SEQUENCE [LARGE SCALE GENOMIC DNA]</scope>
    <source>
        <strain evidence="11">cv. Fuhuasheng</strain>
        <tissue evidence="10">Leaves</tissue>
    </source>
</reference>
<evidence type="ECO:0000256" key="2">
    <source>
        <dbReference type="ARBA" id="ARBA00022737"/>
    </source>
</evidence>
<dbReference type="Pfam" id="PF04969">
    <property type="entry name" value="CS"/>
    <property type="match status" value="1"/>
</dbReference>
<organism evidence="10 11">
    <name type="scientific">Arachis hypogaea</name>
    <name type="common">Peanut</name>
    <dbReference type="NCBI Taxonomy" id="3818"/>
    <lineage>
        <taxon>Eukaryota</taxon>
        <taxon>Viridiplantae</taxon>
        <taxon>Streptophyta</taxon>
        <taxon>Embryophyta</taxon>
        <taxon>Tracheophyta</taxon>
        <taxon>Spermatophyta</taxon>
        <taxon>Magnoliopsida</taxon>
        <taxon>eudicotyledons</taxon>
        <taxon>Gunneridae</taxon>
        <taxon>Pentapetalae</taxon>
        <taxon>rosids</taxon>
        <taxon>fabids</taxon>
        <taxon>Fabales</taxon>
        <taxon>Fabaceae</taxon>
        <taxon>Papilionoideae</taxon>
        <taxon>50 kb inversion clade</taxon>
        <taxon>dalbergioids sensu lato</taxon>
        <taxon>Dalbergieae</taxon>
        <taxon>Pterocarpus clade</taxon>
        <taxon>Arachis</taxon>
    </lineage>
</organism>
<feature type="compositionally biased region" description="Basic and acidic residues" evidence="7">
    <location>
        <begin position="143"/>
        <end position="158"/>
    </location>
</feature>
<accession>A0A444Z8H5</accession>
<dbReference type="PROSITE" id="PS50005">
    <property type="entry name" value="TPR"/>
    <property type="match status" value="2"/>
</dbReference>
<keyword evidence="2" id="KW-0677">Repeat</keyword>
<dbReference type="AlphaFoldDB" id="A0A444Z8H5"/>
<dbReference type="Pfam" id="PF05002">
    <property type="entry name" value="SGS"/>
    <property type="match status" value="1"/>
</dbReference>
<dbReference type="OrthoDB" id="1898560at2759"/>
<dbReference type="InterPro" id="IPR019734">
    <property type="entry name" value="TPR_rpt"/>
</dbReference>
<dbReference type="SUPFAM" id="SSF49764">
    <property type="entry name" value="HSP20-like chaperones"/>
    <property type="match status" value="1"/>
</dbReference>
<dbReference type="InterPro" id="IPR008978">
    <property type="entry name" value="HSP20-like_chaperone"/>
</dbReference>
<name>A0A444Z8H5_ARAHY</name>
<evidence type="ECO:0000256" key="1">
    <source>
        <dbReference type="ARBA" id="ARBA00008509"/>
    </source>
</evidence>
<feature type="domain" description="SGS" evidence="8">
    <location>
        <begin position="293"/>
        <end position="384"/>
    </location>
</feature>
<dbReference type="InterPro" id="IPR007699">
    <property type="entry name" value="SGS_dom"/>
</dbReference>
<keyword evidence="3 6" id="KW-0802">TPR repeat</keyword>
<evidence type="ECO:0000256" key="6">
    <source>
        <dbReference type="PROSITE-ProRule" id="PRU00339"/>
    </source>
</evidence>
<evidence type="ECO:0000256" key="5">
    <source>
        <dbReference type="ARBA" id="ARBA00075471"/>
    </source>
</evidence>
<dbReference type="PROSITE" id="PS51203">
    <property type="entry name" value="CS"/>
    <property type="match status" value="1"/>
</dbReference>
<dbReference type="CDD" id="cd06466">
    <property type="entry name" value="p23_CS_SGT1_like"/>
    <property type="match status" value="1"/>
</dbReference>
<dbReference type="STRING" id="3818.A0A444Z8H5"/>
<feature type="region of interest" description="Disordered" evidence="7">
    <location>
        <begin position="127"/>
        <end position="165"/>
    </location>
</feature>
<feature type="repeat" description="TPR" evidence="6">
    <location>
        <begin position="2"/>
        <end position="35"/>
    </location>
</feature>
<dbReference type="PROSITE" id="PS51048">
    <property type="entry name" value="SGS"/>
    <property type="match status" value="1"/>
</dbReference>
<evidence type="ECO:0000256" key="7">
    <source>
        <dbReference type="SAM" id="MobiDB-lite"/>
    </source>
</evidence>
<dbReference type="GO" id="GO:0051087">
    <property type="term" value="F:protein-folding chaperone binding"/>
    <property type="evidence" value="ECO:0007669"/>
    <property type="project" value="InterPro"/>
</dbReference>
<dbReference type="Gene3D" id="2.60.40.790">
    <property type="match status" value="1"/>
</dbReference>
<dbReference type="Gene3D" id="1.25.40.10">
    <property type="entry name" value="Tetratricopeptide repeat domain"/>
    <property type="match status" value="1"/>
</dbReference>
<protein>
    <recommendedName>
        <fullName evidence="4">Protein SGT1 homolog</fullName>
    </recommendedName>
    <alternativeName>
        <fullName evidence="5">Suppressor of G2 allele of SKP1 homolog</fullName>
    </alternativeName>
</protein>
<comment type="caution">
    <text evidence="10">The sequence shown here is derived from an EMBL/GenBank/DDBJ whole genome shotgun (WGS) entry which is preliminary data.</text>
</comment>
<evidence type="ECO:0000256" key="4">
    <source>
        <dbReference type="ARBA" id="ARBA00069423"/>
    </source>
</evidence>
<dbReference type="Pfam" id="PF13181">
    <property type="entry name" value="TPR_8"/>
    <property type="match status" value="2"/>
</dbReference>
<proteinExistence type="inferred from homology"/>
<feature type="domain" description="CS" evidence="9">
    <location>
        <begin position="183"/>
        <end position="272"/>
    </location>
</feature>